<feature type="transmembrane region" description="Helical" evidence="7">
    <location>
        <begin position="353"/>
        <end position="372"/>
    </location>
</feature>
<dbReference type="InterPro" id="IPR050171">
    <property type="entry name" value="MFS_Transporters"/>
</dbReference>
<sequence length="405" mass="42596">MTRAAGTATETRFVAFVRSTVGGLPRACWVLWGGILVNRVGFVVQPFLAYYLTGVRGLSVTATGLVISGCGLGMVCAQLVGGTMADRVGRRPTVVFSTVANAVVLLLLGSTGSPVLLVVLTFLFGLTLDMYRPASTAMIADLVPPQDRARAYGVSFWAVNLGFSLAMILGGLLTRAGFTLLFWLDAVTSVLFGVLVWRAVPETRKRPEPGVRVAGAFRVISKDWLALAFVGLIFAQALVYMQSFTTFPLAMRLNGLPASVYGIVIALNGVLIIALQPVVGAWVARWDHSYGLAASAVVLGLGFGLNTVAHTAWQYALAVAVWTMGEILSAGTALAVITALAPPHLRGRYSGMFGLAYSVAWLVAPIGGSWLLSLGVPVLWLTCAAVCAAAAAGQLLLGPAVRRRG</sequence>
<dbReference type="InterPro" id="IPR011701">
    <property type="entry name" value="MFS"/>
</dbReference>
<evidence type="ECO:0000256" key="6">
    <source>
        <dbReference type="ARBA" id="ARBA00023136"/>
    </source>
</evidence>
<feature type="transmembrane region" description="Helical" evidence="7">
    <location>
        <begin position="58"/>
        <end position="80"/>
    </location>
</feature>
<feature type="transmembrane region" description="Helical" evidence="7">
    <location>
        <begin position="378"/>
        <end position="397"/>
    </location>
</feature>
<dbReference type="EMBL" id="BAAANY010000038">
    <property type="protein sequence ID" value="GAA1714071.1"/>
    <property type="molecule type" value="Genomic_DNA"/>
</dbReference>
<organism evidence="9 10">
    <name type="scientific">Fodinicola feengrottensis</name>
    <dbReference type="NCBI Taxonomy" id="435914"/>
    <lineage>
        <taxon>Bacteria</taxon>
        <taxon>Bacillati</taxon>
        <taxon>Actinomycetota</taxon>
        <taxon>Actinomycetes</taxon>
        <taxon>Mycobacteriales</taxon>
        <taxon>Fodinicola</taxon>
    </lineage>
</organism>
<evidence type="ECO:0000256" key="4">
    <source>
        <dbReference type="ARBA" id="ARBA00022692"/>
    </source>
</evidence>
<dbReference type="RefSeq" id="WP_344314745.1">
    <property type="nucleotide sequence ID" value="NZ_BAAANY010000038.1"/>
</dbReference>
<evidence type="ECO:0000313" key="9">
    <source>
        <dbReference type="EMBL" id="GAA1714071.1"/>
    </source>
</evidence>
<comment type="caution">
    <text evidence="9">The sequence shown here is derived from an EMBL/GenBank/DDBJ whole genome shotgun (WGS) entry which is preliminary data.</text>
</comment>
<keyword evidence="3" id="KW-1003">Cell membrane</keyword>
<feature type="transmembrane region" description="Helical" evidence="7">
    <location>
        <begin position="224"/>
        <end position="241"/>
    </location>
</feature>
<keyword evidence="6 7" id="KW-0472">Membrane</keyword>
<feature type="transmembrane region" description="Helical" evidence="7">
    <location>
        <begin position="290"/>
        <end position="309"/>
    </location>
</feature>
<evidence type="ECO:0000256" key="5">
    <source>
        <dbReference type="ARBA" id="ARBA00022989"/>
    </source>
</evidence>
<dbReference type="InterPro" id="IPR005829">
    <property type="entry name" value="Sugar_transporter_CS"/>
</dbReference>
<evidence type="ECO:0000259" key="8">
    <source>
        <dbReference type="PROSITE" id="PS50850"/>
    </source>
</evidence>
<feature type="transmembrane region" description="Helical" evidence="7">
    <location>
        <begin position="28"/>
        <end position="52"/>
    </location>
</feature>
<keyword evidence="5 7" id="KW-1133">Transmembrane helix</keyword>
<evidence type="ECO:0000256" key="3">
    <source>
        <dbReference type="ARBA" id="ARBA00022475"/>
    </source>
</evidence>
<dbReference type="InterPro" id="IPR036259">
    <property type="entry name" value="MFS_trans_sf"/>
</dbReference>
<evidence type="ECO:0000256" key="7">
    <source>
        <dbReference type="SAM" id="Phobius"/>
    </source>
</evidence>
<dbReference type="CDD" id="cd17329">
    <property type="entry name" value="MFS_MdtH_MDR_like"/>
    <property type="match status" value="1"/>
</dbReference>
<dbReference type="InterPro" id="IPR020846">
    <property type="entry name" value="MFS_dom"/>
</dbReference>
<feature type="transmembrane region" description="Helical" evidence="7">
    <location>
        <begin position="261"/>
        <end position="283"/>
    </location>
</feature>
<keyword evidence="4 7" id="KW-0812">Transmembrane</keyword>
<feature type="transmembrane region" description="Helical" evidence="7">
    <location>
        <begin position="315"/>
        <end position="341"/>
    </location>
</feature>
<accession>A0ABP4V247</accession>
<comment type="subcellular location">
    <subcellularLocation>
        <location evidence="1">Cell membrane</location>
        <topology evidence="1">Multi-pass membrane protein</topology>
    </subcellularLocation>
</comment>
<dbReference type="PROSITE" id="PS00216">
    <property type="entry name" value="SUGAR_TRANSPORT_1"/>
    <property type="match status" value="1"/>
</dbReference>
<dbReference type="PANTHER" id="PTHR23517:SF2">
    <property type="entry name" value="MULTIDRUG RESISTANCE PROTEIN MDTH"/>
    <property type="match status" value="1"/>
</dbReference>
<evidence type="ECO:0000313" key="10">
    <source>
        <dbReference type="Proteomes" id="UP001500618"/>
    </source>
</evidence>
<dbReference type="Gene3D" id="1.20.1250.20">
    <property type="entry name" value="MFS general substrate transporter like domains"/>
    <property type="match status" value="1"/>
</dbReference>
<dbReference type="SUPFAM" id="SSF103473">
    <property type="entry name" value="MFS general substrate transporter"/>
    <property type="match status" value="1"/>
</dbReference>
<dbReference type="Proteomes" id="UP001500618">
    <property type="component" value="Unassembled WGS sequence"/>
</dbReference>
<name>A0ABP4V247_9ACTN</name>
<keyword evidence="2" id="KW-0813">Transport</keyword>
<evidence type="ECO:0000256" key="2">
    <source>
        <dbReference type="ARBA" id="ARBA00022448"/>
    </source>
</evidence>
<gene>
    <name evidence="9" type="ORF">GCM10009765_73900</name>
</gene>
<evidence type="ECO:0000256" key="1">
    <source>
        <dbReference type="ARBA" id="ARBA00004651"/>
    </source>
</evidence>
<dbReference type="Pfam" id="PF07690">
    <property type="entry name" value="MFS_1"/>
    <property type="match status" value="1"/>
</dbReference>
<keyword evidence="10" id="KW-1185">Reference proteome</keyword>
<proteinExistence type="predicted"/>
<protein>
    <submittedName>
        <fullName evidence="9">MFS transporter</fullName>
    </submittedName>
</protein>
<dbReference type="PANTHER" id="PTHR23517">
    <property type="entry name" value="RESISTANCE PROTEIN MDTM, PUTATIVE-RELATED-RELATED"/>
    <property type="match status" value="1"/>
</dbReference>
<feature type="domain" description="Major facilitator superfamily (MFS) profile" evidence="8">
    <location>
        <begin position="27"/>
        <end position="402"/>
    </location>
</feature>
<reference evidence="10" key="1">
    <citation type="journal article" date="2019" name="Int. J. Syst. Evol. Microbiol.">
        <title>The Global Catalogue of Microorganisms (GCM) 10K type strain sequencing project: providing services to taxonomists for standard genome sequencing and annotation.</title>
        <authorList>
            <consortium name="The Broad Institute Genomics Platform"/>
            <consortium name="The Broad Institute Genome Sequencing Center for Infectious Disease"/>
            <person name="Wu L."/>
            <person name="Ma J."/>
        </authorList>
    </citation>
    <scope>NUCLEOTIDE SEQUENCE [LARGE SCALE GENOMIC DNA]</scope>
    <source>
        <strain evidence="10">JCM 14718</strain>
    </source>
</reference>
<feature type="transmembrane region" description="Helical" evidence="7">
    <location>
        <begin position="152"/>
        <end position="174"/>
    </location>
</feature>
<dbReference type="PROSITE" id="PS50850">
    <property type="entry name" value="MFS"/>
    <property type="match status" value="1"/>
</dbReference>